<accession>A0A8J6YQQ5</accession>
<dbReference type="InterPro" id="IPR017835">
    <property type="entry name" value="Hopen-assoc_HpnI"/>
</dbReference>
<dbReference type="RefSeq" id="WP_192534627.1">
    <property type="nucleotide sequence ID" value="NZ_JACZHT010000006.1"/>
</dbReference>
<evidence type="ECO:0000256" key="5">
    <source>
        <dbReference type="ARBA" id="ARBA00022679"/>
    </source>
</evidence>
<dbReference type="CDD" id="cd02520">
    <property type="entry name" value="Glucosylceramide_synthase"/>
    <property type="match status" value="1"/>
</dbReference>
<dbReference type="Proteomes" id="UP000631034">
    <property type="component" value="Unassembled WGS sequence"/>
</dbReference>
<evidence type="ECO:0000256" key="1">
    <source>
        <dbReference type="ARBA" id="ARBA00004141"/>
    </source>
</evidence>
<feature type="transmembrane region" description="Helical" evidence="9">
    <location>
        <begin position="303"/>
        <end position="329"/>
    </location>
</feature>
<evidence type="ECO:0000256" key="4">
    <source>
        <dbReference type="ARBA" id="ARBA00022676"/>
    </source>
</evidence>
<evidence type="ECO:0000256" key="7">
    <source>
        <dbReference type="ARBA" id="ARBA00022989"/>
    </source>
</evidence>
<evidence type="ECO:0000256" key="2">
    <source>
        <dbReference type="ARBA" id="ARBA00004760"/>
    </source>
</evidence>
<gene>
    <name evidence="10" type="primary">hpnI</name>
    <name evidence="10" type="ORF">IHV25_08125</name>
</gene>
<dbReference type="Pfam" id="PF13506">
    <property type="entry name" value="Glyco_transf_21"/>
    <property type="match status" value="1"/>
</dbReference>
<dbReference type="SUPFAM" id="SSF53448">
    <property type="entry name" value="Nucleotide-diphospho-sugar transferases"/>
    <property type="match status" value="1"/>
</dbReference>
<dbReference type="Gene3D" id="3.90.550.10">
    <property type="entry name" value="Spore Coat Polysaccharide Biosynthesis Protein SpsA, Chain A"/>
    <property type="match status" value="1"/>
</dbReference>
<evidence type="ECO:0000313" key="11">
    <source>
        <dbReference type="Proteomes" id="UP000631034"/>
    </source>
</evidence>
<dbReference type="PANTHER" id="PTHR12726">
    <property type="entry name" value="CERAMIDE GLUCOSYLTRANSFERASE"/>
    <property type="match status" value="1"/>
</dbReference>
<evidence type="ECO:0000256" key="9">
    <source>
        <dbReference type="SAM" id="Phobius"/>
    </source>
</evidence>
<evidence type="ECO:0000256" key="6">
    <source>
        <dbReference type="ARBA" id="ARBA00022692"/>
    </source>
</evidence>
<dbReference type="AlphaFoldDB" id="A0A8J6YQQ5"/>
<dbReference type="PANTHER" id="PTHR12726:SF0">
    <property type="entry name" value="CERAMIDE GLUCOSYLTRANSFERASE"/>
    <property type="match status" value="1"/>
</dbReference>
<comment type="pathway">
    <text evidence="3">Sphingolipid metabolism.</text>
</comment>
<keyword evidence="7 9" id="KW-1133">Transmembrane helix</keyword>
<evidence type="ECO:0000313" key="10">
    <source>
        <dbReference type="EMBL" id="MBE1237612.1"/>
    </source>
</evidence>
<keyword evidence="4" id="KW-0328">Glycosyltransferase</keyword>
<evidence type="ECO:0000256" key="3">
    <source>
        <dbReference type="ARBA" id="ARBA00004991"/>
    </source>
</evidence>
<dbReference type="GO" id="GO:0008120">
    <property type="term" value="F:ceramide glucosyltransferase activity"/>
    <property type="evidence" value="ECO:0007669"/>
    <property type="project" value="TreeGrafter"/>
</dbReference>
<comment type="subcellular location">
    <subcellularLocation>
        <location evidence="1">Membrane</location>
        <topology evidence="1">Multi-pass membrane protein</topology>
    </subcellularLocation>
</comment>
<comment type="caution">
    <text evidence="10">The sequence shown here is derived from an EMBL/GenBank/DDBJ whole genome shotgun (WGS) entry which is preliminary data.</text>
</comment>
<keyword evidence="11" id="KW-1185">Reference proteome</keyword>
<keyword evidence="5" id="KW-0808">Transferase</keyword>
<dbReference type="GO" id="GO:0016020">
    <property type="term" value="C:membrane"/>
    <property type="evidence" value="ECO:0007669"/>
    <property type="project" value="UniProtKB-SubCell"/>
</dbReference>
<comment type="pathway">
    <text evidence="2">Lipid metabolism; sphingolipid metabolism.</text>
</comment>
<keyword evidence="8 9" id="KW-0472">Membrane</keyword>
<reference evidence="10" key="1">
    <citation type="submission" date="2020-10" db="EMBL/GenBank/DDBJ databases">
        <title>Genome sequence of the unusual species of purple photosynthetic bacteria, Phaeovibrio sulfidiphilus DSM 23193, type strain.</title>
        <authorList>
            <person name="Kyndt J.A."/>
            <person name="Meyer T.E."/>
        </authorList>
    </citation>
    <scope>NUCLEOTIDE SEQUENCE</scope>
    <source>
        <strain evidence="10">DSM 23193</strain>
    </source>
</reference>
<dbReference type="InterPro" id="IPR025993">
    <property type="entry name" value="Ceramide_glucosylTrfase"/>
</dbReference>
<organism evidence="10 11">
    <name type="scientific">Phaeovibrio sulfidiphilus</name>
    <dbReference type="NCBI Taxonomy" id="1220600"/>
    <lineage>
        <taxon>Bacteria</taxon>
        <taxon>Pseudomonadati</taxon>
        <taxon>Pseudomonadota</taxon>
        <taxon>Alphaproteobacteria</taxon>
        <taxon>Rhodospirillales</taxon>
        <taxon>Rhodospirillaceae</taxon>
        <taxon>Phaeovibrio</taxon>
    </lineage>
</organism>
<proteinExistence type="predicted"/>
<dbReference type="InterPro" id="IPR029044">
    <property type="entry name" value="Nucleotide-diphossugar_trans"/>
</dbReference>
<dbReference type="EMBL" id="JACZHT010000006">
    <property type="protein sequence ID" value="MBE1237612.1"/>
    <property type="molecule type" value="Genomic_DNA"/>
</dbReference>
<name>A0A8J6YQQ5_9PROT</name>
<protein>
    <submittedName>
        <fullName evidence="10">Bacteriohopanetetrol glucosamine biosynthesis glycosyltransferase HpnI</fullName>
    </submittedName>
</protein>
<dbReference type="GO" id="GO:0006679">
    <property type="term" value="P:glucosylceramide biosynthetic process"/>
    <property type="evidence" value="ECO:0007669"/>
    <property type="project" value="TreeGrafter"/>
</dbReference>
<evidence type="ECO:0000256" key="8">
    <source>
        <dbReference type="ARBA" id="ARBA00023136"/>
    </source>
</evidence>
<sequence length="392" mass="42631">MALIFSVLSFVLLIVFVASCGYVLASVLATRRFVRASARERDRTAFDAAAARPVSVLKPLHGLEDGLLENLRSFCRQTYPEFQIVFGVHSPDDPALAVARAVRDEFPGHDIAIVVNDAAPFRNRKVSNLDNMMREARHPWLVLADSDMRVAPDYLATVTAPLADPANGAVTCLYRGVVSDSGLWSALGAMHINFNFLPEALLGDWLGVGDGCFGATIALSRETLERIGGFAAIGDHLADDHALGQAVRALGLRVVLSRALVDTMVSEPTSSSLLDHELRWAHTVFLVQPAGYMGSFLTFPVPLAVLAAAFLPLWAGGTAVASAIALRWLSVHLLARLFSLATPEVARLVLRDAISFYIFVTSFFRRKLVWRGHTLTSLKNGTIVQLEKNARS</sequence>
<dbReference type="NCBIfam" id="TIGR03472">
    <property type="entry name" value="HpnI"/>
    <property type="match status" value="1"/>
</dbReference>
<keyword evidence="6 9" id="KW-0812">Transmembrane</keyword>